<accession>A0A9D5JV35</accession>
<dbReference type="AlphaFoldDB" id="A0A9D5JV35"/>
<sequence>MRAWLQDKNFAEILHAVLVILMLLSFLLITQQSSKTIYQIGFVLLIASTFVQIVFGNVPPTANFTQSMKLLVIGLAIIATVFILGILLAPYLANLGR</sequence>
<reference evidence="2" key="1">
    <citation type="submission" date="2019-11" db="EMBL/GenBank/DDBJ databases">
        <title>Microbial mats filling the niche in hypersaline microbial mats.</title>
        <authorList>
            <person name="Wong H.L."/>
            <person name="Macleod F.I."/>
            <person name="White R.A. III"/>
            <person name="Burns B.P."/>
        </authorList>
    </citation>
    <scope>NUCLEOTIDE SEQUENCE</scope>
    <source>
        <strain evidence="2">Rbin_158</strain>
    </source>
</reference>
<gene>
    <name evidence="2" type="ORF">GF339_09485</name>
</gene>
<dbReference type="Proteomes" id="UP000649604">
    <property type="component" value="Unassembled WGS sequence"/>
</dbReference>
<keyword evidence="1" id="KW-0812">Transmembrane</keyword>
<keyword evidence="1" id="KW-1133">Transmembrane helix</keyword>
<evidence type="ECO:0000256" key="1">
    <source>
        <dbReference type="SAM" id="Phobius"/>
    </source>
</evidence>
<feature type="transmembrane region" description="Helical" evidence="1">
    <location>
        <begin position="70"/>
        <end position="93"/>
    </location>
</feature>
<comment type="caution">
    <text evidence="2">The sequence shown here is derived from an EMBL/GenBank/DDBJ whole genome shotgun (WGS) entry which is preliminary data.</text>
</comment>
<dbReference type="EMBL" id="WJJP01000301">
    <property type="protein sequence ID" value="MBD3324804.1"/>
    <property type="molecule type" value="Genomic_DNA"/>
</dbReference>
<protein>
    <submittedName>
        <fullName evidence="2">Uncharacterized protein</fullName>
    </submittedName>
</protein>
<name>A0A9D5JV35_9BACT</name>
<evidence type="ECO:0000313" key="2">
    <source>
        <dbReference type="EMBL" id="MBD3324804.1"/>
    </source>
</evidence>
<evidence type="ECO:0000313" key="3">
    <source>
        <dbReference type="Proteomes" id="UP000649604"/>
    </source>
</evidence>
<organism evidence="2 3">
    <name type="scientific">candidate division KSB3 bacterium</name>
    <dbReference type="NCBI Taxonomy" id="2044937"/>
    <lineage>
        <taxon>Bacteria</taxon>
        <taxon>candidate division KSB3</taxon>
    </lineage>
</organism>
<feature type="transmembrane region" description="Helical" evidence="1">
    <location>
        <begin position="12"/>
        <end position="30"/>
    </location>
</feature>
<feature type="transmembrane region" description="Helical" evidence="1">
    <location>
        <begin position="36"/>
        <end position="58"/>
    </location>
</feature>
<proteinExistence type="predicted"/>
<keyword evidence="1" id="KW-0472">Membrane</keyword>